<gene>
    <name evidence="1" type="ORF">PIN31115_02061</name>
</gene>
<evidence type="ECO:0000313" key="2">
    <source>
        <dbReference type="Proteomes" id="UP000333828"/>
    </source>
</evidence>
<dbReference type="AlphaFoldDB" id="A0A5E4UJE7"/>
<dbReference type="InterPro" id="IPR010982">
    <property type="entry name" value="Lambda_DNA-bd_dom_sf"/>
</dbReference>
<dbReference type="Proteomes" id="UP000333828">
    <property type="component" value="Unassembled WGS sequence"/>
</dbReference>
<dbReference type="EMBL" id="CABPSI010000002">
    <property type="protein sequence ID" value="VVE00161.1"/>
    <property type="molecule type" value="Genomic_DNA"/>
</dbReference>
<dbReference type="RefSeq" id="WP_150683949.1">
    <property type="nucleotide sequence ID" value="NZ_CABPSI010000002.1"/>
</dbReference>
<name>A0A5E4UJE7_9BURK</name>
<organism evidence="1 2">
    <name type="scientific">Pandoraea iniqua</name>
    <dbReference type="NCBI Taxonomy" id="2508288"/>
    <lineage>
        <taxon>Bacteria</taxon>
        <taxon>Pseudomonadati</taxon>
        <taxon>Pseudomonadota</taxon>
        <taxon>Betaproteobacteria</taxon>
        <taxon>Burkholderiales</taxon>
        <taxon>Burkholderiaceae</taxon>
        <taxon>Pandoraea</taxon>
    </lineage>
</organism>
<dbReference type="CDD" id="cd00093">
    <property type="entry name" value="HTH_XRE"/>
    <property type="match status" value="1"/>
</dbReference>
<proteinExistence type="predicted"/>
<keyword evidence="2" id="KW-1185">Reference proteome</keyword>
<evidence type="ECO:0008006" key="3">
    <source>
        <dbReference type="Google" id="ProtNLM"/>
    </source>
</evidence>
<protein>
    <recommendedName>
        <fullName evidence="3">HTH cro/C1-type domain-containing protein</fullName>
    </recommendedName>
</protein>
<sequence length="68" mass="7145">MKSAKQLIAELRADGVSQSEIARGTRISQPTISRIDNGTSKGTSEANRDAIAQFHASHFSSASSQVAA</sequence>
<dbReference type="Gene3D" id="1.10.260.40">
    <property type="entry name" value="lambda repressor-like DNA-binding domains"/>
    <property type="match status" value="1"/>
</dbReference>
<dbReference type="SUPFAM" id="SSF47413">
    <property type="entry name" value="lambda repressor-like DNA-binding domains"/>
    <property type="match status" value="1"/>
</dbReference>
<accession>A0A5E4UJE7</accession>
<dbReference type="GO" id="GO:0003677">
    <property type="term" value="F:DNA binding"/>
    <property type="evidence" value="ECO:0007669"/>
    <property type="project" value="InterPro"/>
</dbReference>
<dbReference type="InterPro" id="IPR001387">
    <property type="entry name" value="Cro/C1-type_HTH"/>
</dbReference>
<evidence type="ECO:0000313" key="1">
    <source>
        <dbReference type="EMBL" id="VVE00161.1"/>
    </source>
</evidence>
<reference evidence="1 2" key="1">
    <citation type="submission" date="2019-08" db="EMBL/GenBank/DDBJ databases">
        <authorList>
            <person name="Peeters C."/>
        </authorList>
    </citation>
    <scope>NUCLEOTIDE SEQUENCE [LARGE SCALE GENOMIC DNA]</scope>
    <source>
        <strain evidence="1 2">LMG 31115</strain>
    </source>
</reference>